<feature type="transmembrane region" description="Helical" evidence="5">
    <location>
        <begin position="155"/>
        <end position="178"/>
    </location>
</feature>
<feature type="transmembrane region" description="Helical" evidence="5">
    <location>
        <begin position="102"/>
        <end position="125"/>
    </location>
</feature>
<accession>A0A379MSZ2</accession>
<evidence type="ECO:0000256" key="3">
    <source>
        <dbReference type="ARBA" id="ARBA00022989"/>
    </source>
</evidence>
<feature type="transmembrane region" description="Helical" evidence="5">
    <location>
        <begin position="70"/>
        <end position="90"/>
    </location>
</feature>
<evidence type="ECO:0000256" key="2">
    <source>
        <dbReference type="ARBA" id="ARBA00022692"/>
    </source>
</evidence>
<feature type="transmembrane region" description="Helical" evidence="5">
    <location>
        <begin position="214"/>
        <end position="234"/>
    </location>
</feature>
<feature type="transmembrane region" description="Helical" evidence="5">
    <location>
        <begin position="42"/>
        <end position="64"/>
    </location>
</feature>
<evidence type="ECO:0000256" key="4">
    <source>
        <dbReference type="ARBA" id="ARBA00023136"/>
    </source>
</evidence>
<dbReference type="STRING" id="880526.GCA_000427365_02066"/>
<evidence type="ECO:0000256" key="1">
    <source>
        <dbReference type="ARBA" id="ARBA00004141"/>
    </source>
</evidence>
<comment type="subcellular location">
    <subcellularLocation>
        <location evidence="1">Membrane</location>
        <topology evidence="1">Multi-pass membrane protein</topology>
    </subcellularLocation>
</comment>
<dbReference type="EMBL" id="UGVL01000001">
    <property type="protein sequence ID" value="SUE34526.1"/>
    <property type="molecule type" value="Genomic_DNA"/>
</dbReference>
<dbReference type="GO" id="GO:0016020">
    <property type="term" value="C:membrane"/>
    <property type="evidence" value="ECO:0007669"/>
    <property type="project" value="UniProtKB-SubCell"/>
</dbReference>
<dbReference type="Pfam" id="PF04172">
    <property type="entry name" value="LrgB"/>
    <property type="match status" value="1"/>
</dbReference>
<evidence type="ECO:0000313" key="7">
    <source>
        <dbReference type="Proteomes" id="UP000255233"/>
    </source>
</evidence>
<organism evidence="6 7">
    <name type="scientific">Rikenella microfusus</name>
    <dbReference type="NCBI Taxonomy" id="28139"/>
    <lineage>
        <taxon>Bacteria</taxon>
        <taxon>Pseudomonadati</taxon>
        <taxon>Bacteroidota</taxon>
        <taxon>Bacteroidia</taxon>
        <taxon>Bacteroidales</taxon>
        <taxon>Rikenellaceae</taxon>
        <taxon>Rikenella</taxon>
    </lineage>
</organism>
<reference evidence="6 7" key="1">
    <citation type="submission" date="2018-06" db="EMBL/GenBank/DDBJ databases">
        <authorList>
            <consortium name="Pathogen Informatics"/>
            <person name="Doyle S."/>
        </authorList>
    </citation>
    <scope>NUCLEOTIDE SEQUENCE [LARGE SCALE GENOMIC DNA]</scope>
    <source>
        <strain evidence="6 7">NCTC11190</strain>
    </source>
</reference>
<keyword evidence="2 5" id="KW-0812">Transmembrane</keyword>
<dbReference type="AlphaFoldDB" id="A0A379MSZ2"/>
<evidence type="ECO:0000313" key="6">
    <source>
        <dbReference type="EMBL" id="SUE34526.1"/>
    </source>
</evidence>
<dbReference type="InterPro" id="IPR007300">
    <property type="entry name" value="CidB/LrgB"/>
</dbReference>
<keyword evidence="3 5" id="KW-1133">Transmembrane helix</keyword>
<dbReference type="PANTHER" id="PTHR30249">
    <property type="entry name" value="PUTATIVE SEROTONIN TRANSPORTER"/>
    <property type="match status" value="1"/>
</dbReference>
<proteinExistence type="predicted"/>
<dbReference type="PANTHER" id="PTHR30249:SF0">
    <property type="entry name" value="PLASTIDAL GLYCOLATE_GLYCERATE TRANSLOCATOR 1, CHLOROPLASTIC"/>
    <property type="match status" value="1"/>
</dbReference>
<sequence length="238" mass="24733">MKLDNTLDALGVLVGSQIFLLTFTIGIYVLSLWLFRRTRVGLLHPLITSAAVIIVFLLATGISYDQYHSATALIDFMLGPSVVALGYALYRQVEQLRANAVSIVTSVVVGSVVGIVSVILIIRLFGAGHTVEASLVPKSVTTPIAMSISERAGGIGSLTAIVVILTGIFGSIVGPFVLRKLKITSRIAKGLALGSAAHGVGTAKAMEMGAVEGAVSGLAIGLMGLITALLVPLIERIL</sequence>
<name>A0A379MSZ2_9BACT</name>
<dbReference type="OrthoDB" id="9811701at2"/>
<dbReference type="Proteomes" id="UP000255233">
    <property type="component" value="Unassembled WGS sequence"/>
</dbReference>
<keyword evidence="4 5" id="KW-0472">Membrane</keyword>
<protein>
    <submittedName>
        <fullName evidence="6">Inner membrane protein yohK</fullName>
    </submittedName>
</protein>
<gene>
    <name evidence="6" type="primary">yohK</name>
    <name evidence="6" type="ORF">NCTC11190_01754</name>
</gene>
<feature type="transmembrane region" description="Helical" evidence="5">
    <location>
        <begin position="12"/>
        <end position="35"/>
    </location>
</feature>
<keyword evidence="7" id="KW-1185">Reference proteome</keyword>
<evidence type="ECO:0000256" key="5">
    <source>
        <dbReference type="SAM" id="Phobius"/>
    </source>
</evidence>